<evidence type="ECO:0000313" key="3">
    <source>
        <dbReference type="Proteomes" id="UP000321181"/>
    </source>
</evidence>
<proteinExistence type="predicted"/>
<dbReference type="Proteomes" id="UP000321181">
    <property type="component" value="Unassembled WGS sequence"/>
</dbReference>
<dbReference type="EMBL" id="BJYY01000016">
    <property type="protein sequence ID" value="GEO34965.1"/>
    <property type="molecule type" value="Genomic_DNA"/>
</dbReference>
<feature type="region of interest" description="Disordered" evidence="1">
    <location>
        <begin position="374"/>
        <end position="396"/>
    </location>
</feature>
<dbReference type="OrthoDB" id="3203793at2"/>
<comment type="caution">
    <text evidence="2">The sequence shown here is derived from an EMBL/GenBank/DDBJ whole genome shotgun (WGS) entry which is preliminary data.</text>
</comment>
<dbReference type="Pfam" id="PF20199">
    <property type="entry name" value="RepSA"/>
    <property type="match status" value="1"/>
</dbReference>
<evidence type="ECO:0000256" key="1">
    <source>
        <dbReference type="SAM" id="MobiDB-lite"/>
    </source>
</evidence>
<dbReference type="AlphaFoldDB" id="A0A512DET3"/>
<dbReference type="RefSeq" id="WP_146905469.1">
    <property type="nucleotide sequence ID" value="NZ_BAAARM010000001.1"/>
</dbReference>
<accession>A0A512DET3</accession>
<name>A0A512DET3_9CELL</name>
<dbReference type="InterPro" id="IPR046828">
    <property type="entry name" value="RepSA"/>
</dbReference>
<keyword evidence="3" id="KW-1185">Reference proteome</keyword>
<sequence>MSEPPGLRTFPGYTEDEGLDLGHLSATAVGAIVQRIADGSAALFADVAASVGYCSKPVRLVGSSHTVDGRTGEIVGSFSSDGAPLGVVYRPCGNRRADVCAACSRVYARDTFAMVRAGLLGGKTVPQEVASNPLVFATLTAPSFGYVHGVRATGGHPTGGRCRPRDTANRCEHGRPVGCMTVHTDDDPAVGGPLCVDCYDWASAVVWQWWAPELWRRFTITLRRSLASRLGVSESRLKGRASVQFAKVAEFQARGLVHFHALVRLDGPGGAGSRAPLDGGTLADLIREAAGSVSFVAPPVDGADVSRRLAFGAQLDARTVRTGLPADDDDDDSLRAEQVAGYLAKYATKSTGTDPASPRPHLTRLAHTCRAFAQRAASSDPAGDHEAADDASEQGRPSPYALLGKWAHMLGFRGHFSTKSRRYSVTLGRLRRARHRYRQVTANAARNGVALDTRDLEARLLADDETTLVIGSWSFQGSGWTNAGDKALADAAAARAREYARWRAEGKSTSNR</sequence>
<gene>
    <name evidence="2" type="ORF">CAE01nite_26900</name>
</gene>
<protein>
    <submittedName>
        <fullName evidence="2">Replication initiation protein</fullName>
    </submittedName>
</protein>
<evidence type="ECO:0000313" key="2">
    <source>
        <dbReference type="EMBL" id="GEO34965.1"/>
    </source>
</evidence>
<organism evidence="2 3">
    <name type="scientific">Cellulomonas aerilata</name>
    <dbReference type="NCBI Taxonomy" id="515326"/>
    <lineage>
        <taxon>Bacteria</taxon>
        <taxon>Bacillati</taxon>
        <taxon>Actinomycetota</taxon>
        <taxon>Actinomycetes</taxon>
        <taxon>Micrococcales</taxon>
        <taxon>Cellulomonadaceae</taxon>
        <taxon>Cellulomonas</taxon>
    </lineage>
</organism>
<reference evidence="2 3" key="1">
    <citation type="submission" date="2019-07" db="EMBL/GenBank/DDBJ databases">
        <title>Whole genome shotgun sequence of Cellulomonas aerilata NBRC 106308.</title>
        <authorList>
            <person name="Hosoyama A."/>
            <person name="Uohara A."/>
            <person name="Ohji S."/>
            <person name="Ichikawa N."/>
        </authorList>
    </citation>
    <scope>NUCLEOTIDE SEQUENCE [LARGE SCALE GENOMIC DNA]</scope>
    <source>
        <strain evidence="2 3">NBRC 106308</strain>
    </source>
</reference>